<dbReference type="EMBL" id="CAADFG010000017">
    <property type="protein sequence ID" value="VFJ89738.1"/>
    <property type="molecule type" value="Genomic_DNA"/>
</dbReference>
<dbReference type="AlphaFoldDB" id="A0A450UFE3"/>
<accession>A0A450UFE3</accession>
<sequence>MGRHEGPNKQFIPPNRGLEAYKPNAAKQNQRPAGYRRSHFGEGIDGRGGTDVRVGLESGGHSLSKLEDFHLCWRKSRYFCNSGVVGRKSFFVYFVDALFQLRPGAIRNGPSLYRYMSFHIYYPPYLFRSGYDQFCHRPSFVYCGQDYRPQSSCMKQGIFNLFLSPNNTIRRKHGLVCNRSNRIYSKPSLVSYRPCFVCYKPDDARRVPGQDAWDPSRSAAERLLVSYRQCFEENDEEILVDLLGSGCVGLGNISECGRYVHGNRGLG</sequence>
<evidence type="ECO:0000256" key="1">
    <source>
        <dbReference type="SAM" id="MobiDB-lite"/>
    </source>
</evidence>
<evidence type="ECO:0000313" key="2">
    <source>
        <dbReference type="EMBL" id="VFJ89738.1"/>
    </source>
</evidence>
<feature type="region of interest" description="Disordered" evidence="1">
    <location>
        <begin position="1"/>
        <end position="46"/>
    </location>
</feature>
<reference evidence="3" key="1">
    <citation type="submission" date="2019-02" db="EMBL/GenBank/DDBJ databases">
        <authorList>
            <person name="Gruber-Vodicka R. H."/>
            <person name="Seah K. B. B."/>
        </authorList>
    </citation>
    <scope>NUCLEOTIDE SEQUENCE</scope>
    <source>
        <strain evidence="4">BECK_SA2B12</strain>
        <strain evidence="2">BECK_SA2B15</strain>
        <strain evidence="3">BECK_SA2B20</strain>
    </source>
</reference>
<gene>
    <name evidence="2" type="ORF">BECKH772A_GA0070896_1001711</name>
    <name evidence="3" type="ORF">BECKH772B_GA0070898_1001611</name>
    <name evidence="4" type="ORF">BECKH772C_GA0070978_1001611</name>
</gene>
<organism evidence="3">
    <name type="scientific">Candidatus Kentrum eta</name>
    <dbReference type="NCBI Taxonomy" id="2126337"/>
    <lineage>
        <taxon>Bacteria</taxon>
        <taxon>Pseudomonadati</taxon>
        <taxon>Pseudomonadota</taxon>
        <taxon>Gammaproteobacteria</taxon>
        <taxon>Candidatus Kentrum</taxon>
    </lineage>
</organism>
<name>A0A450UFE3_9GAMM</name>
<proteinExistence type="predicted"/>
<protein>
    <submittedName>
        <fullName evidence="3">Uncharacterized protein</fullName>
    </submittedName>
</protein>
<evidence type="ECO:0000313" key="4">
    <source>
        <dbReference type="EMBL" id="VFJ97814.1"/>
    </source>
</evidence>
<dbReference type="EMBL" id="CAADFJ010000016">
    <property type="protein sequence ID" value="VFJ97814.1"/>
    <property type="molecule type" value="Genomic_DNA"/>
</dbReference>
<evidence type="ECO:0000313" key="3">
    <source>
        <dbReference type="EMBL" id="VFJ91275.1"/>
    </source>
</evidence>
<dbReference type="EMBL" id="CAADFI010000016">
    <property type="protein sequence ID" value="VFJ91275.1"/>
    <property type="molecule type" value="Genomic_DNA"/>
</dbReference>